<name>A0A392Q171_9FABA</name>
<evidence type="ECO:0000313" key="2">
    <source>
        <dbReference type="Proteomes" id="UP000265520"/>
    </source>
</evidence>
<accession>A0A392Q171</accession>
<protein>
    <submittedName>
        <fullName evidence="1">BTB/POZ domain-containing protein</fullName>
    </submittedName>
</protein>
<dbReference type="PANTHER" id="PTHR47457">
    <property type="entry name" value="OS05G0345500 PROTEIN"/>
    <property type="match status" value="1"/>
</dbReference>
<reference evidence="1 2" key="1">
    <citation type="journal article" date="2018" name="Front. Plant Sci.">
        <title>Red Clover (Trifolium pratense) and Zigzag Clover (T. medium) - A Picture of Genomic Similarities and Differences.</title>
        <authorList>
            <person name="Dluhosova J."/>
            <person name="Istvanek J."/>
            <person name="Nedelnik J."/>
            <person name="Repkova J."/>
        </authorList>
    </citation>
    <scope>NUCLEOTIDE SEQUENCE [LARGE SCALE GENOMIC DNA]</scope>
    <source>
        <strain evidence="2">cv. 10/8</strain>
        <tissue evidence="1">Leaf</tissue>
    </source>
</reference>
<dbReference type="AlphaFoldDB" id="A0A392Q171"/>
<proteinExistence type="predicted"/>
<dbReference type="PANTHER" id="PTHR47457:SF1">
    <property type="entry name" value="BTB DOMAIN-CONTAINING PROTEIN-RELATED"/>
    <property type="match status" value="1"/>
</dbReference>
<evidence type="ECO:0000313" key="1">
    <source>
        <dbReference type="EMBL" id="MCI18071.1"/>
    </source>
</evidence>
<dbReference type="EMBL" id="LXQA010108358">
    <property type="protein sequence ID" value="MCI18071.1"/>
    <property type="molecule type" value="Genomic_DNA"/>
</dbReference>
<dbReference type="Proteomes" id="UP000265520">
    <property type="component" value="Unassembled WGS sequence"/>
</dbReference>
<keyword evidence="2" id="KW-1185">Reference proteome</keyword>
<comment type="caution">
    <text evidence="1">The sequence shown here is derived from an EMBL/GenBank/DDBJ whole genome shotgun (WGS) entry which is preliminary data.</text>
</comment>
<sequence length="102" mass="11728">MPLVKQCEEIMERFKVDIKLFETGKNVELTYPCIGPHRSTLPSLPVSIQRLGQLKLSGQYSDVNIYIESYGFVARAHRIVLSLWSIPFAKVTQFHYLISDNL</sequence>
<organism evidence="1 2">
    <name type="scientific">Trifolium medium</name>
    <dbReference type="NCBI Taxonomy" id="97028"/>
    <lineage>
        <taxon>Eukaryota</taxon>
        <taxon>Viridiplantae</taxon>
        <taxon>Streptophyta</taxon>
        <taxon>Embryophyta</taxon>
        <taxon>Tracheophyta</taxon>
        <taxon>Spermatophyta</taxon>
        <taxon>Magnoliopsida</taxon>
        <taxon>eudicotyledons</taxon>
        <taxon>Gunneridae</taxon>
        <taxon>Pentapetalae</taxon>
        <taxon>rosids</taxon>
        <taxon>fabids</taxon>
        <taxon>Fabales</taxon>
        <taxon>Fabaceae</taxon>
        <taxon>Papilionoideae</taxon>
        <taxon>50 kb inversion clade</taxon>
        <taxon>NPAAA clade</taxon>
        <taxon>Hologalegina</taxon>
        <taxon>IRL clade</taxon>
        <taxon>Trifolieae</taxon>
        <taxon>Trifolium</taxon>
    </lineage>
</organism>